<evidence type="ECO:0000256" key="1">
    <source>
        <dbReference type="SAM" id="MobiDB-lite"/>
    </source>
</evidence>
<dbReference type="STRING" id="1838280.A6M21_15225"/>
<sequence>MMDLVRKQVYISTDMDKTMKRICSTKKLSESEIMRRALETYLKEHGIKNEGDPILKTVGIGASEGHGTGSVDHDEIYDHVH</sequence>
<reference evidence="2 3" key="1">
    <citation type="submission" date="2016-04" db="EMBL/GenBank/DDBJ databases">
        <authorList>
            <person name="Evans L.H."/>
            <person name="Alamgir A."/>
            <person name="Owens N."/>
            <person name="Weber N.D."/>
            <person name="Virtaneva K."/>
            <person name="Barbian K."/>
            <person name="Babar A."/>
            <person name="Rosenke K."/>
        </authorList>
    </citation>
    <scope>NUCLEOTIDE SEQUENCE [LARGE SCALE GENOMIC DNA]</scope>
    <source>
        <strain evidence="2 3">LMa1</strain>
    </source>
</reference>
<dbReference type="EMBL" id="LYVF01000192">
    <property type="protein sequence ID" value="OAT79797.1"/>
    <property type="molecule type" value="Genomic_DNA"/>
</dbReference>
<feature type="region of interest" description="Disordered" evidence="1">
    <location>
        <begin position="59"/>
        <end position="81"/>
    </location>
</feature>
<proteinExistence type="predicted"/>
<keyword evidence="3" id="KW-1185">Reference proteome</keyword>
<organism evidence="2 3">
    <name type="scientific">Desulfotomaculum copahuensis</name>
    <dbReference type="NCBI Taxonomy" id="1838280"/>
    <lineage>
        <taxon>Bacteria</taxon>
        <taxon>Bacillati</taxon>
        <taxon>Bacillota</taxon>
        <taxon>Clostridia</taxon>
        <taxon>Eubacteriales</taxon>
        <taxon>Desulfotomaculaceae</taxon>
        <taxon>Desulfotomaculum</taxon>
    </lineage>
</organism>
<feature type="compositionally biased region" description="Basic and acidic residues" evidence="1">
    <location>
        <begin position="71"/>
        <end position="81"/>
    </location>
</feature>
<evidence type="ECO:0000313" key="2">
    <source>
        <dbReference type="EMBL" id="OAT79797.1"/>
    </source>
</evidence>
<gene>
    <name evidence="2" type="ORF">A6M21_15225</name>
</gene>
<dbReference type="Proteomes" id="UP000078532">
    <property type="component" value="Unassembled WGS sequence"/>
</dbReference>
<dbReference type="RefSeq" id="WP_066670964.1">
    <property type="nucleotide sequence ID" value="NZ_LYVF01000192.1"/>
</dbReference>
<dbReference type="OrthoDB" id="9846680at2"/>
<evidence type="ECO:0000313" key="3">
    <source>
        <dbReference type="Proteomes" id="UP000078532"/>
    </source>
</evidence>
<accession>A0A1B7LBA0</accession>
<comment type="caution">
    <text evidence="2">The sequence shown here is derived from an EMBL/GenBank/DDBJ whole genome shotgun (WGS) entry which is preliminary data.</text>
</comment>
<protein>
    <submittedName>
        <fullName evidence="2">Uncharacterized protein</fullName>
    </submittedName>
</protein>
<dbReference type="AlphaFoldDB" id="A0A1B7LBA0"/>
<name>A0A1B7LBA0_9FIRM</name>